<gene>
    <name evidence="1" type="ORF">HAHE_19910</name>
</gene>
<keyword evidence="2" id="KW-1185">Reference proteome</keyword>
<name>A0ABM7R9U6_9BACT</name>
<accession>A0ABM7R9U6</accession>
<sequence length="121" mass="12640">MTRWLTSSILTAVCLPSCCLTKPPKIETVSLKDSVIAAAKAARESGAESMTYEASVTTTTKGEVSVIIPVGAYSPTFGGSVQTAVGSKVTIKVDTSEASGRTPSGIIYELDTRTLEAQPLR</sequence>
<evidence type="ECO:0008006" key="3">
    <source>
        <dbReference type="Google" id="ProtNLM"/>
    </source>
</evidence>
<evidence type="ECO:0000313" key="2">
    <source>
        <dbReference type="Proteomes" id="UP001374893"/>
    </source>
</evidence>
<dbReference type="EMBL" id="AP024702">
    <property type="protein sequence ID" value="BCX48083.1"/>
    <property type="molecule type" value="Genomic_DNA"/>
</dbReference>
<dbReference type="Proteomes" id="UP001374893">
    <property type="component" value="Chromosome"/>
</dbReference>
<organism evidence="1 2">
    <name type="scientific">Haloferula helveola</name>
    <dbReference type="NCBI Taxonomy" id="490095"/>
    <lineage>
        <taxon>Bacteria</taxon>
        <taxon>Pseudomonadati</taxon>
        <taxon>Verrucomicrobiota</taxon>
        <taxon>Verrucomicrobiia</taxon>
        <taxon>Verrucomicrobiales</taxon>
        <taxon>Verrucomicrobiaceae</taxon>
        <taxon>Haloferula</taxon>
    </lineage>
</organism>
<protein>
    <recommendedName>
        <fullName evidence="3">Lipoprotein</fullName>
    </recommendedName>
</protein>
<proteinExistence type="predicted"/>
<evidence type="ECO:0000313" key="1">
    <source>
        <dbReference type="EMBL" id="BCX48083.1"/>
    </source>
</evidence>
<reference evidence="1 2" key="1">
    <citation type="submission" date="2021-06" db="EMBL/GenBank/DDBJ databases">
        <title>Complete genome of Haloferula helveola possessing various polysaccharide degrading enzymes.</title>
        <authorList>
            <person name="Takami H."/>
            <person name="Huang C."/>
            <person name="Hamasaki K."/>
        </authorList>
    </citation>
    <scope>NUCLEOTIDE SEQUENCE [LARGE SCALE GENOMIC DNA]</scope>
    <source>
        <strain evidence="1 2">CN-1</strain>
    </source>
</reference>